<accession>A0A6J6A1P7</accession>
<dbReference type="AlphaFoldDB" id="A0A6J6A1P7"/>
<reference evidence="1" key="1">
    <citation type="submission" date="2020-05" db="EMBL/GenBank/DDBJ databases">
        <authorList>
            <person name="Chiriac C."/>
            <person name="Salcher M."/>
            <person name="Ghai R."/>
            <person name="Kavagutti S V."/>
        </authorList>
    </citation>
    <scope>NUCLEOTIDE SEQUENCE</scope>
</reference>
<sequence length="42" mass="4222">MNLNPDAVIENGAATVIAVVPAGPAASQLQFAIVTLALDTMI</sequence>
<name>A0A6J6A1P7_9ZZZZ</name>
<evidence type="ECO:0000313" key="1">
    <source>
        <dbReference type="EMBL" id="CAB4347439.1"/>
    </source>
</evidence>
<protein>
    <submittedName>
        <fullName evidence="1">Unannotated protein</fullName>
    </submittedName>
</protein>
<proteinExistence type="predicted"/>
<dbReference type="EMBL" id="CAESAN010000205">
    <property type="protein sequence ID" value="CAB4347439.1"/>
    <property type="molecule type" value="Genomic_DNA"/>
</dbReference>
<organism evidence="1">
    <name type="scientific">freshwater metagenome</name>
    <dbReference type="NCBI Taxonomy" id="449393"/>
    <lineage>
        <taxon>unclassified sequences</taxon>
        <taxon>metagenomes</taxon>
        <taxon>ecological metagenomes</taxon>
    </lineage>
</organism>
<gene>
    <name evidence="1" type="ORF">UFOPK3547_01684</name>
</gene>